<keyword evidence="1" id="KW-0472">Membrane</keyword>
<evidence type="ECO:0000313" key="2">
    <source>
        <dbReference type="EMBL" id="TDL42454.1"/>
    </source>
</evidence>
<dbReference type="EMBL" id="SMZT01000004">
    <property type="protein sequence ID" value="TDL42454.1"/>
    <property type="molecule type" value="Genomic_DNA"/>
</dbReference>
<feature type="transmembrane region" description="Helical" evidence="1">
    <location>
        <begin position="6"/>
        <end position="25"/>
    </location>
</feature>
<dbReference type="GeneID" id="64347933"/>
<organism evidence="2 3">
    <name type="scientific">Kocuria rosea</name>
    <name type="common">Deinococcus erythromyxa</name>
    <name type="synonym">Micrococcus rubens</name>
    <dbReference type="NCBI Taxonomy" id="1275"/>
    <lineage>
        <taxon>Bacteria</taxon>
        <taxon>Bacillati</taxon>
        <taxon>Actinomycetota</taxon>
        <taxon>Actinomycetes</taxon>
        <taxon>Micrococcales</taxon>
        <taxon>Micrococcaceae</taxon>
        <taxon>Kocuria</taxon>
    </lineage>
</organism>
<dbReference type="AlphaFoldDB" id="A0A4R5YCN8"/>
<comment type="caution">
    <text evidence="2">The sequence shown here is derived from an EMBL/GenBank/DDBJ whole genome shotgun (WGS) entry which is preliminary data.</text>
</comment>
<keyword evidence="1" id="KW-1133">Transmembrane helix</keyword>
<proteinExistence type="predicted"/>
<sequence length="155" mass="17435">MQNTSEITIVVAFFALIVVCSVLMYGHRFLAQRLVNDPEIRPQLSVNFAAFWPLIVLATAFPLMALLAPFGVDEEPAGQWMMVGFFGIAVLWFLVVRKWDWYLRYATNTMFAVTGGSREHGETPEMYRDAFQRALPWATALMAVALAASLTRALI</sequence>
<keyword evidence="1" id="KW-0812">Transmembrane</keyword>
<name>A0A4R5YCN8_KOCRO</name>
<accession>A0A4R5YCN8</accession>
<protein>
    <submittedName>
        <fullName evidence="2">Uncharacterized protein</fullName>
    </submittedName>
</protein>
<gene>
    <name evidence="2" type="ORF">E2R59_10945</name>
</gene>
<feature type="transmembrane region" description="Helical" evidence="1">
    <location>
        <begin position="77"/>
        <end position="96"/>
    </location>
</feature>
<evidence type="ECO:0000313" key="3">
    <source>
        <dbReference type="Proteomes" id="UP000295163"/>
    </source>
</evidence>
<feature type="transmembrane region" description="Helical" evidence="1">
    <location>
        <begin position="46"/>
        <end position="71"/>
    </location>
</feature>
<reference evidence="2 3" key="1">
    <citation type="submission" date="2019-03" db="EMBL/GenBank/DDBJ databases">
        <title>Genome Sequencing and Assembly of Various Microbes Isolated from Partially Reclaimed Soil and Acid Mine Drainage (AMD) Site.</title>
        <authorList>
            <person name="Steinbock B."/>
            <person name="Bechtold R."/>
            <person name="Sevigny J.L."/>
            <person name="Thomas D."/>
            <person name="Cuthill L.R."/>
            <person name="Aveiro Johannsen E.J."/>
            <person name="Thomas K."/>
            <person name="Ghosh A."/>
        </authorList>
    </citation>
    <scope>NUCLEOTIDE SEQUENCE [LARGE SCALE GENOMIC DNA]</scope>
    <source>
        <strain evidence="2 3">S-A3</strain>
    </source>
</reference>
<evidence type="ECO:0000256" key="1">
    <source>
        <dbReference type="SAM" id="Phobius"/>
    </source>
</evidence>
<dbReference type="RefSeq" id="WP_133410562.1">
    <property type="nucleotide sequence ID" value="NZ_SMZT01000004.1"/>
</dbReference>
<dbReference type="Proteomes" id="UP000295163">
    <property type="component" value="Unassembled WGS sequence"/>
</dbReference>